<reference evidence="1" key="1">
    <citation type="submission" date="2014-11" db="EMBL/GenBank/DDBJ databases">
        <authorList>
            <person name="Amaro Gonzalez C."/>
        </authorList>
    </citation>
    <scope>NUCLEOTIDE SEQUENCE</scope>
</reference>
<dbReference type="InterPro" id="IPR036167">
    <property type="entry name" value="tRNA_intron_Endo_cat-like_sf"/>
</dbReference>
<dbReference type="GO" id="GO:0000213">
    <property type="term" value="F:tRNA-intron lyase activity"/>
    <property type="evidence" value="ECO:0007669"/>
    <property type="project" value="InterPro"/>
</dbReference>
<dbReference type="EMBL" id="GBXM01086454">
    <property type="protein sequence ID" value="JAH22123.1"/>
    <property type="molecule type" value="Transcribed_RNA"/>
</dbReference>
<proteinExistence type="predicted"/>
<dbReference type="InterPro" id="IPR006676">
    <property type="entry name" value="tRNA_splic"/>
</dbReference>
<reference evidence="1" key="2">
    <citation type="journal article" date="2015" name="Fish Shellfish Immunol.">
        <title>Early steps in the European eel (Anguilla anguilla)-Vibrio vulnificus interaction in the gills: Role of the RtxA13 toxin.</title>
        <authorList>
            <person name="Callol A."/>
            <person name="Pajuelo D."/>
            <person name="Ebbesson L."/>
            <person name="Teles M."/>
            <person name="MacKenzie S."/>
            <person name="Amaro C."/>
        </authorList>
    </citation>
    <scope>NUCLEOTIDE SEQUENCE</scope>
</reference>
<dbReference type="GO" id="GO:0003676">
    <property type="term" value="F:nucleic acid binding"/>
    <property type="evidence" value="ECO:0007669"/>
    <property type="project" value="InterPro"/>
</dbReference>
<dbReference type="GO" id="GO:0000379">
    <property type="term" value="P:tRNA-type intron splice site recognition and cleavage"/>
    <property type="evidence" value="ECO:0007669"/>
    <property type="project" value="TreeGrafter"/>
</dbReference>
<dbReference type="GO" id="GO:0000214">
    <property type="term" value="C:tRNA-intron endonuclease complex"/>
    <property type="evidence" value="ECO:0007669"/>
    <property type="project" value="TreeGrafter"/>
</dbReference>
<organism evidence="1">
    <name type="scientific">Anguilla anguilla</name>
    <name type="common">European freshwater eel</name>
    <name type="synonym">Muraena anguilla</name>
    <dbReference type="NCBI Taxonomy" id="7936"/>
    <lineage>
        <taxon>Eukaryota</taxon>
        <taxon>Metazoa</taxon>
        <taxon>Chordata</taxon>
        <taxon>Craniata</taxon>
        <taxon>Vertebrata</taxon>
        <taxon>Euteleostomi</taxon>
        <taxon>Actinopterygii</taxon>
        <taxon>Neopterygii</taxon>
        <taxon>Teleostei</taxon>
        <taxon>Anguilliformes</taxon>
        <taxon>Anguillidae</taxon>
        <taxon>Anguilla</taxon>
    </lineage>
</organism>
<dbReference type="InterPro" id="IPR011856">
    <property type="entry name" value="tRNA_endonuc-like_dom_sf"/>
</dbReference>
<sequence>MKYGTDLMLYRKGPPFYHASYSVVVERVDDFLQGSSAPTVQLALVSRPQQNHRKRLRRS</sequence>
<evidence type="ECO:0000313" key="1">
    <source>
        <dbReference type="EMBL" id="JAH22123.1"/>
    </source>
</evidence>
<dbReference type="Gene3D" id="3.40.1350.10">
    <property type="match status" value="1"/>
</dbReference>
<accession>A0A0E9R1A9</accession>
<dbReference type="SUPFAM" id="SSF53032">
    <property type="entry name" value="tRNA-intron endonuclease catalytic domain-like"/>
    <property type="match status" value="1"/>
</dbReference>
<dbReference type="PANTHER" id="PTHR21227">
    <property type="entry name" value="TRNA-SPLICING ENDONUCLEASE SUBUNIT SEN2"/>
    <property type="match status" value="1"/>
</dbReference>
<dbReference type="GO" id="GO:0005737">
    <property type="term" value="C:cytoplasm"/>
    <property type="evidence" value="ECO:0007669"/>
    <property type="project" value="TreeGrafter"/>
</dbReference>
<protein>
    <submittedName>
        <fullName evidence="1">Uncharacterized protein</fullName>
    </submittedName>
</protein>
<name>A0A0E9R1A9_ANGAN</name>
<dbReference type="AlphaFoldDB" id="A0A0E9R1A9"/>
<dbReference type="PANTHER" id="PTHR21227:SF0">
    <property type="entry name" value="TRNA-SPLICING ENDONUCLEASE SUBUNIT SEN2"/>
    <property type="match status" value="1"/>
</dbReference>